<feature type="compositionally biased region" description="Polar residues" evidence="5">
    <location>
        <begin position="107"/>
        <end position="122"/>
    </location>
</feature>
<dbReference type="InParanoid" id="A0A165S2T8"/>
<dbReference type="InterPro" id="IPR037525">
    <property type="entry name" value="Velvet_dom"/>
</dbReference>
<name>A0A165S2T8_9AGAM</name>
<dbReference type="Proteomes" id="UP000076761">
    <property type="component" value="Unassembled WGS sequence"/>
</dbReference>
<accession>A0A165S2T8</accession>
<dbReference type="PROSITE" id="PS51821">
    <property type="entry name" value="VELVET"/>
    <property type="match status" value="1"/>
</dbReference>
<feature type="compositionally biased region" description="Polar residues" evidence="5">
    <location>
        <begin position="194"/>
        <end position="209"/>
    </location>
</feature>
<keyword evidence="3" id="KW-0804">Transcription</keyword>
<sequence length="554" mass="59484">MRVRRDRPNAQDRRPLAPAAVAKMTVRNPDGSVVEIDDIDYTFLVVTVDLWSPDCHQEMNLVLHPSSSDRRTGASGSAAASRSEEQSPVAEHSPLTPSTYPARHPNDTSQPAPSNGSTSYLPSASTQAYSATSSQLPYSPQAAVQASSAYQHENPYAPDPWGYANQAHPSHTTMERTPSQSQYAPSLPSIHTFGRNTGTTSTSANGDSWQSDHRHESNGSAPQPTNSFRQWPTASDPGNFSSEHTLHATSSTTTSTIDPALRTNGSAALPPPPMSDIRETSSWGHPPPPPDPYPAQPYASPTTHSAPSGYENQASPVLYASASAAYAQHAQPPTHVQYQAPYPPNPAPAPPPSVVPLPRHTYTRTLVGPLAANACRLLDENRKPGIFFLFQDLSIRTEGTFRLRLRLMNIGAPPAPDPGSLRVHTNHTPILAQTFTDPFTVFSAKRFPGVPDTTPLSIAFGSQGQKLPLVSSPWSTPGGEPSEIKLPALHSSVIVTVRVRMVGNGDAKENQRGPMMIPTTNEATRATATGLGGRRREASVAVPRSAALFLEFRL</sequence>
<keyword evidence="8" id="KW-1185">Reference proteome</keyword>
<evidence type="ECO:0000256" key="1">
    <source>
        <dbReference type="ARBA" id="ARBA00004123"/>
    </source>
</evidence>
<feature type="domain" description="Velvet" evidence="6">
    <location>
        <begin position="1"/>
        <end position="470"/>
    </location>
</feature>
<dbReference type="PANTHER" id="PTHR33572">
    <property type="entry name" value="SPORE DEVELOPMENT REGULATOR VOSA"/>
    <property type="match status" value="1"/>
</dbReference>
<feature type="compositionally biased region" description="Polar residues" evidence="5">
    <location>
        <begin position="167"/>
        <end position="184"/>
    </location>
</feature>
<dbReference type="GO" id="GO:0005634">
    <property type="term" value="C:nucleus"/>
    <property type="evidence" value="ECO:0007669"/>
    <property type="project" value="UniProtKB-SubCell"/>
</dbReference>
<dbReference type="InterPro" id="IPR038491">
    <property type="entry name" value="Velvet_dom_sf"/>
</dbReference>
<evidence type="ECO:0000259" key="6">
    <source>
        <dbReference type="PROSITE" id="PS51821"/>
    </source>
</evidence>
<evidence type="ECO:0000256" key="2">
    <source>
        <dbReference type="ARBA" id="ARBA00023015"/>
    </source>
</evidence>
<gene>
    <name evidence="7" type="ORF">NEOLEDRAFT_430623</name>
</gene>
<comment type="subcellular location">
    <subcellularLocation>
        <location evidence="1">Nucleus</location>
    </subcellularLocation>
</comment>
<feature type="compositionally biased region" description="Polar residues" evidence="5">
    <location>
        <begin position="302"/>
        <end position="312"/>
    </location>
</feature>
<keyword evidence="4" id="KW-0539">Nucleus</keyword>
<dbReference type="Gene3D" id="2.60.40.3960">
    <property type="entry name" value="Velvet domain"/>
    <property type="match status" value="2"/>
</dbReference>
<dbReference type="InterPro" id="IPR021740">
    <property type="entry name" value="Velvet"/>
</dbReference>
<evidence type="ECO:0000256" key="3">
    <source>
        <dbReference type="ARBA" id="ARBA00023163"/>
    </source>
</evidence>
<feature type="region of interest" description="Disordered" evidence="5">
    <location>
        <begin position="153"/>
        <end position="312"/>
    </location>
</feature>
<feature type="compositionally biased region" description="Polar residues" evidence="5">
    <location>
        <begin position="218"/>
        <end position="243"/>
    </location>
</feature>
<protein>
    <recommendedName>
        <fullName evidence="6">Velvet domain-containing protein</fullName>
    </recommendedName>
</protein>
<keyword evidence="2" id="KW-0805">Transcription regulation</keyword>
<reference evidence="7 8" key="1">
    <citation type="journal article" date="2016" name="Mol. Biol. Evol.">
        <title>Comparative Genomics of Early-Diverging Mushroom-Forming Fungi Provides Insights into the Origins of Lignocellulose Decay Capabilities.</title>
        <authorList>
            <person name="Nagy L.G."/>
            <person name="Riley R."/>
            <person name="Tritt A."/>
            <person name="Adam C."/>
            <person name="Daum C."/>
            <person name="Floudas D."/>
            <person name="Sun H."/>
            <person name="Yadav J.S."/>
            <person name="Pangilinan J."/>
            <person name="Larsson K.H."/>
            <person name="Matsuura K."/>
            <person name="Barry K."/>
            <person name="Labutti K."/>
            <person name="Kuo R."/>
            <person name="Ohm R.A."/>
            <person name="Bhattacharya S.S."/>
            <person name="Shirouzu T."/>
            <person name="Yoshinaga Y."/>
            <person name="Martin F.M."/>
            <person name="Grigoriev I.V."/>
            <person name="Hibbett D.S."/>
        </authorList>
    </citation>
    <scope>NUCLEOTIDE SEQUENCE [LARGE SCALE GENOMIC DNA]</scope>
    <source>
        <strain evidence="7 8">HHB14362 ss-1</strain>
    </source>
</reference>
<feature type="compositionally biased region" description="Low complexity" evidence="5">
    <location>
        <begin position="123"/>
        <end position="133"/>
    </location>
</feature>
<feature type="compositionally biased region" description="Pro residues" evidence="5">
    <location>
        <begin position="285"/>
        <end position="295"/>
    </location>
</feature>
<evidence type="ECO:0000256" key="4">
    <source>
        <dbReference type="ARBA" id="ARBA00023242"/>
    </source>
</evidence>
<dbReference type="PANTHER" id="PTHR33572:SF3">
    <property type="entry name" value="VELVET COMPLEX SUBUNIT B"/>
    <property type="match status" value="1"/>
</dbReference>
<dbReference type="Pfam" id="PF11754">
    <property type="entry name" value="Velvet"/>
    <property type="match status" value="1"/>
</dbReference>
<organism evidence="7 8">
    <name type="scientific">Neolentinus lepideus HHB14362 ss-1</name>
    <dbReference type="NCBI Taxonomy" id="1314782"/>
    <lineage>
        <taxon>Eukaryota</taxon>
        <taxon>Fungi</taxon>
        <taxon>Dikarya</taxon>
        <taxon>Basidiomycota</taxon>
        <taxon>Agaricomycotina</taxon>
        <taxon>Agaricomycetes</taxon>
        <taxon>Gloeophyllales</taxon>
        <taxon>Gloeophyllaceae</taxon>
        <taxon>Neolentinus</taxon>
    </lineage>
</organism>
<evidence type="ECO:0000313" key="8">
    <source>
        <dbReference type="Proteomes" id="UP000076761"/>
    </source>
</evidence>
<evidence type="ECO:0000256" key="5">
    <source>
        <dbReference type="SAM" id="MobiDB-lite"/>
    </source>
</evidence>
<proteinExistence type="predicted"/>
<feature type="region of interest" description="Disordered" evidence="5">
    <location>
        <begin position="62"/>
        <end position="133"/>
    </location>
</feature>
<evidence type="ECO:0000313" key="7">
    <source>
        <dbReference type="EMBL" id="KZT24599.1"/>
    </source>
</evidence>
<dbReference type="EMBL" id="KV425577">
    <property type="protein sequence ID" value="KZT24599.1"/>
    <property type="molecule type" value="Genomic_DNA"/>
</dbReference>
<dbReference type="AlphaFoldDB" id="A0A165S2T8"/>
<dbReference type="OrthoDB" id="1746739at2759"/>
<dbReference type="STRING" id="1314782.A0A165S2T8"/>